<reference evidence="1" key="1">
    <citation type="submission" date="2024-06" db="EMBL/GenBank/DDBJ databases">
        <authorList>
            <person name="Liu X."/>
            <person name="Lenzi L."/>
            <person name="Haldenby T S."/>
            <person name="Uol C."/>
        </authorList>
    </citation>
    <scope>NUCLEOTIDE SEQUENCE</scope>
</reference>
<dbReference type="AlphaFoldDB" id="A0AAV2TIV1"/>
<evidence type="ECO:0000313" key="2">
    <source>
        <dbReference type="Proteomes" id="UP001497525"/>
    </source>
</evidence>
<dbReference type="Proteomes" id="UP001497525">
    <property type="component" value="Unassembled WGS sequence"/>
</dbReference>
<name>A0AAV2TIV1_CALDB</name>
<accession>A0AAV2TIV1</accession>
<gene>
    <name evidence="1" type="ORF">CDAUBV1_LOCUS9102</name>
</gene>
<protein>
    <recommendedName>
        <fullName evidence="3">Proteasome assembly chaperone 3</fullName>
    </recommendedName>
</protein>
<organism evidence="1 2">
    <name type="scientific">Calicophoron daubneyi</name>
    <name type="common">Rumen fluke</name>
    <name type="synonym">Paramphistomum daubneyi</name>
    <dbReference type="NCBI Taxonomy" id="300641"/>
    <lineage>
        <taxon>Eukaryota</taxon>
        <taxon>Metazoa</taxon>
        <taxon>Spiralia</taxon>
        <taxon>Lophotrochozoa</taxon>
        <taxon>Platyhelminthes</taxon>
        <taxon>Trematoda</taxon>
        <taxon>Digenea</taxon>
        <taxon>Plagiorchiida</taxon>
        <taxon>Pronocephalata</taxon>
        <taxon>Paramphistomoidea</taxon>
        <taxon>Paramphistomidae</taxon>
        <taxon>Calicophoron</taxon>
    </lineage>
</organism>
<dbReference type="InterPro" id="IPR053720">
    <property type="entry name" value="Psm_Assembly_Chaperone"/>
</dbReference>
<dbReference type="EMBL" id="CAXLJL010000245">
    <property type="protein sequence ID" value="CAL5135028.1"/>
    <property type="molecule type" value="Genomic_DNA"/>
</dbReference>
<sequence>MGFPACSSKILKLPEANLSIALLKIEFADHVLISLSDEGKFGEMTLSLKYAPLVMNTSPVYNSLDTRTILGSDKVNSHLLTRRIEKELNTSKIIIVSTKLKRDVSSSDAHFICQALLDM</sequence>
<dbReference type="Gene3D" id="3.30.230.90">
    <property type="match status" value="1"/>
</dbReference>
<evidence type="ECO:0008006" key="3">
    <source>
        <dbReference type="Google" id="ProtNLM"/>
    </source>
</evidence>
<comment type="caution">
    <text evidence="1">The sequence shown here is derived from an EMBL/GenBank/DDBJ whole genome shotgun (WGS) entry which is preliminary data.</text>
</comment>
<evidence type="ECO:0000313" key="1">
    <source>
        <dbReference type="EMBL" id="CAL5135028.1"/>
    </source>
</evidence>
<proteinExistence type="predicted"/>